<reference evidence="2" key="1">
    <citation type="submission" date="2018-01" db="EMBL/GenBank/DDBJ databases">
        <title>An insight into the sialome of Amazonian anophelines.</title>
        <authorList>
            <person name="Ribeiro J.M."/>
            <person name="Scarpassa V."/>
            <person name="Calvo E."/>
        </authorList>
    </citation>
    <scope>NUCLEOTIDE SEQUENCE</scope>
</reference>
<organism evidence="2">
    <name type="scientific">Anopheles darlingi</name>
    <name type="common">Mosquito</name>
    <dbReference type="NCBI Taxonomy" id="43151"/>
    <lineage>
        <taxon>Eukaryota</taxon>
        <taxon>Metazoa</taxon>
        <taxon>Ecdysozoa</taxon>
        <taxon>Arthropoda</taxon>
        <taxon>Hexapoda</taxon>
        <taxon>Insecta</taxon>
        <taxon>Pterygota</taxon>
        <taxon>Neoptera</taxon>
        <taxon>Endopterygota</taxon>
        <taxon>Diptera</taxon>
        <taxon>Nematocera</taxon>
        <taxon>Culicoidea</taxon>
        <taxon>Culicidae</taxon>
        <taxon>Anophelinae</taxon>
        <taxon>Anopheles</taxon>
    </lineage>
</organism>
<name>A0A2M4D748_ANODA</name>
<dbReference type="EMBL" id="GGFL01009205">
    <property type="protein sequence ID" value="MBW73383.1"/>
    <property type="molecule type" value="Transcribed_RNA"/>
</dbReference>
<evidence type="ECO:0000256" key="1">
    <source>
        <dbReference type="SAM" id="MobiDB-lite"/>
    </source>
</evidence>
<sequence length="172" mass="18060">MMVEVVVEVVVGRSLLLLLLLLMLLMLLLLGLVEDGNKICATGAGAGGRGRSVAGATAGGKEGMAAAGVFGFRPPVCCCPSSAGSITTLCTLLLWVAGCRSRSFLTGLSLPPFCTTVLPPEPMPPAPPPAPPPVPPLPPIWLNCSPRRYSSNRRWYSPDGSQRSRSARYWSG</sequence>
<feature type="region of interest" description="Disordered" evidence="1">
    <location>
        <begin position="149"/>
        <end position="172"/>
    </location>
</feature>
<proteinExistence type="predicted"/>
<protein>
    <submittedName>
        <fullName evidence="2">Putative secreted protein</fullName>
    </submittedName>
</protein>
<feature type="compositionally biased region" description="Polar residues" evidence="1">
    <location>
        <begin position="149"/>
        <end position="164"/>
    </location>
</feature>
<accession>A0A2M4D748</accession>
<dbReference type="AlphaFoldDB" id="A0A2M4D748"/>
<evidence type="ECO:0000313" key="2">
    <source>
        <dbReference type="EMBL" id="MBW73383.1"/>
    </source>
</evidence>